<dbReference type="Pfam" id="PF01451">
    <property type="entry name" value="LMWPc"/>
    <property type="match status" value="1"/>
</dbReference>
<dbReference type="InterPro" id="IPR050438">
    <property type="entry name" value="LMW_PTPase"/>
</dbReference>
<dbReference type="SMART" id="SM00226">
    <property type="entry name" value="LMWPc"/>
    <property type="match status" value="1"/>
</dbReference>
<dbReference type="EnsemblMetazoa" id="CLYHEMT008125.1">
    <property type="protein sequence ID" value="CLYHEMP008125.1"/>
    <property type="gene ID" value="CLYHEMG008125"/>
</dbReference>
<dbReference type="InterPro" id="IPR036196">
    <property type="entry name" value="Ptyr_pPase_sf"/>
</dbReference>
<dbReference type="AlphaFoldDB" id="A0A7M5U9Z0"/>
<dbReference type="CDD" id="cd16343">
    <property type="entry name" value="LMWPTP"/>
    <property type="match status" value="1"/>
</dbReference>
<dbReference type="Proteomes" id="UP000594262">
    <property type="component" value="Unplaced"/>
</dbReference>
<dbReference type="InterPro" id="IPR023485">
    <property type="entry name" value="Ptyr_pPase"/>
</dbReference>
<reference evidence="6" key="1">
    <citation type="submission" date="2021-01" db="UniProtKB">
        <authorList>
            <consortium name="EnsemblMetazoa"/>
        </authorList>
    </citation>
    <scope>IDENTIFICATION</scope>
</reference>
<accession>A0A7M5U9Z0</accession>
<protein>
    <recommendedName>
        <fullName evidence="5">Phosphotyrosine protein phosphatase I domain-containing protein</fullName>
    </recommendedName>
</protein>
<evidence type="ECO:0000256" key="3">
    <source>
        <dbReference type="ARBA" id="ARBA00022912"/>
    </source>
</evidence>
<evidence type="ECO:0000313" key="6">
    <source>
        <dbReference type="EnsemblMetazoa" id="CLYHEMP008125.1"/>
    </source>
</evidence>
<feature type="domain" description="Phosphotyrosine protein phosphatase I" evidence="5">
    <location>
        <begin position="8"/>
        <end position="130"/>
    </location>
</feature>
<organism evidence="6 7">
    <name type="scientific">Clytia hemisphaerica</name>
    <dbReference type="NCBI Taxonomy" id="252671"/>
    <lineage>
        <taxon>Eukaryota</taxon>
        <taxon>Metazoa</taxon>
        <taxon>Cnidaria</taxon>
        <taxon>Hydrozoa</taxon>
        <taxon>Hydroidolina</taxon>
        <taxon>Leptothecata</taxon>
        <taxon>Obeliida</taxon>
        <taxon>Clytiidae</taxon>
        <taxon>Clytia</taxon>
    </lineage>
</organism>
<proteinExistence type="inferred from homology"/>
<evidence type="ECO:0000256" key="1">
    <source>
        <dbReference type="ARBA" id="ARBA00011063"/>
    </source>
</evidence>
<dbReference type="InterPro" id="IPR017867">
    <property type="entry name" value="Tyr_phospatase_low_mol_wt"/>
</dbReference>
<keyword evidence="3" id="KW-0904">Protein phosphatase</keyword>
<dbReference type="OrthoDB" id="3388at2759"/>
<dbReference type="RefSeq" id="XP_066926767.1">
    <property type="nucleotide sequence ID" value="XM_067070666.1"/>
</dbReference>
<dbReference type="SUPFAM" id="SSF52788">
    <property type="entry name" value="Phosphotyrosine protein phosphatases I"/>
    <property type="match status" value="1"/>
</dbReference>
<keyword evidence="2" id="KW-0378">Hydrolase</keyword>
<dbReference type="PANTHER" id="PTHR11717:SF7">
    <property type="entry name" value="LOW MOLECULAR WEIGHT PHOSPHOTYROSINE PROTEIN PHOSPHATASE"/>
    <property type="match status" value="1"/>
</dbReference>
<feature type="active site" evidence="4">
    <location>
        <position position="20"/>
    </location>
</feature>
<sequence length="138" mass="15954">MAADKSSKSVLFVCLGNICRSPMAEGIFKHLVKDRSDTSDWLIESCGTARYHVGEQPDDRTLSTLEKHGIKNFRSTVRQLAKDDFSRFQWIFVFDDENKRNVDHKKPASSDSNINMIRRYDTEKDGWSYPTSYRPLLS</sequence>
<comment type="similarity">
    <text evidence="1">Belongs to the low molecular weight phosphotyrosine protein phosphatase family.</text>
</comment>
<dbReference type="GeneID" id="136814153"/>
<name>A0A7M5U9Z0_9CNID</name>
<evidence type="ECO:0000259" key="5">
    <source>
        <dbReference type="SMART" id="SM00226"/>
    </source>
</evidence>
<feature type="active site" description="Nucleophile" evidence="4">
    <location>
        <position position="14"/>
    </location>
</feature>
<evidence type="ECO:0000256" key="4">
    <source>
        <dbReference type="PIRSR" id="PIRSR617867-1"/>
    </source>
</evidence>
<dbReference type="PRINTS" id="PR00719">
    <property type="entry name" value="LMWPTPASE"/>
</dbReference>
<dbReference type="Gene3D" id="3.40.50.2300">
    <property type="match status" value="1"/>
</dbReference>
<evidence type="ECO:0000313" key="7">
    <source>
        <dbReference type="Proteomes" id="UP000594262"/>
    </source>
</evidence>
<evidence type="ECO:0000256" key="2">
    <source>
        <dbReference type="ARBA" id="ARBA00022801"/>
    </source>
</evidence>
<keyword evidence="7" id="KW-1185">Reference proteome</keyword>
<dbReference type="PANTHER" id="PTHR11717">
    <property type="entry name" value="LOW MOLECULAR WEIGHT PROTEIN TYROSINE PHOSPHATASE"/>
    <property type="match status" value="1"/>
</dbReference>
<dbReference type="GO" id="GO:0004725">
    <property type="term" value="F:protein tyrosine phosphatase activity"/>
    <property type="evidence" value="ECO:0007669"/>
    <property type="project" value="InterPro"/>
</dbReference>